<dbReference type="OrthoDB" id="9814708at2"/>
<dbReference type="STRING" id="1121352.GCA_000620925_00614"/>
<feature type="domain" description="Cytochrome c" evidence="7">
    <location>
        <begin position="184"/>
        <end position="271"/>
    </location>
</feature>
<dbReference type="Pfam" id="PF00034">
    <property type="entry name" value="Cytochrom_C"/>
    <property type="match status" value="1"/>
</dbReference>
<dbReference type="InterPro" id="IPR009056">
    <property type="entry name" value="Cyt_c-like_dom"/>
</dbReference>
<evidence type="ECO:0000256" key="3">
    <source>
        <dbReference type="ARBA" id="ARBA00023004"/>
    </source>
</evidence>
<evidence type="ECO:0000256" key="5">
    <source>
        <dbReference type="SAM" id="MobiDB-lite"/>
    </source>
</evidence>
<evidence type="ECO:0000313" key="8">
    <source>
        <dbReference type="EMBL" id="RRD91504.1"/>
    </source>
</evidence>
<protein>
    <submittedName>
        <fullName evidence="8">Cytochrome c5 family protein</fullName>
    </submittedName>
</protein>
<dbReference type="SUPFAM" id="SSF46626">
    <property type="entry name" value="Cytochrome c"/>
    <property type="match status" value="2"/>
</dbReference>
<sequence>MTSSQHKQRGSALFTAVSGLVILVSVLFLLVKLATSGYFVSDIAKMGKEATQTRIMPSGQITMGDGTPPGQRTGKQVFNKVCIQCHGADKTVAFSPKLGNNGEWAPRIAKGFTTLVSNAVNGFKGQGDMPAKGGDTSLTDDEVARAVAYMANQSGANFTEPPVKADGAAASDAASESDTAAPQTDSAAAQDIFQTSCSACHGATSAIPFAPKLGNKSDWLPRIKQGKEVLFKHAIEGFTNPKGGVMPPKGGAAQLTDEQVKAVVTYMAQEVGEKL</sequence>
<dbReference type="PANTHER" id="PTHR40942:SF4">
    <property type="entry name" value="CYTOCHROME C5"/>
    <property type="match status" value="1"/>
</dbReference>
<dbReference type="Proteomes" id="UP000269923">
    <property type="component" value="Unassembled WGS sequence"/>
</dbReference>
<gene>
    <name evidence="8" type="ORF">EII21_00270</name>
</gene>
<dbReference type="Gene3D" id="1.10.760.10">
    <property type="entry name" value="Cytochrome c-like domain"/>
    <property type="match status" value="2"/>
</dbReference>
<dbReference type="GO" id="GO:0020037">
    <property type="term" value="F:heme binding"/>
    <property type="evidence" value="ECO:0007669"/>
    <property type="project" value="InterPro"/>
</dbReference>
<dbReference type="PANTHER" id="PTHR40942">
    <property type="match status" value="1"/>
</dbReference>
<keyword evidence="6" id="KW-0812">Transmembrane</keyword>
<organism evidence="8 9">
    <name type="scientific">Conchiformibius steedae</name>
    <dbReference type="NCBI Taxonomy" id="153493"/>
    <lineage>
        <taxon>Bacteria</taxon>
        <taxon>Pseudomonadati</taxon>
        <taxon>Pseudomonadota</taxon>
        <taxon>Betaproteobacteria</taxon>
        <taxon>Neisseriales</taxon>
        <taxon>Neisseriaceae</taxon>
        <taxon>Conchiformibius</taxon>
    </lineage>
</organism>
<comment type="caution">
    <text evidence="8">The sequence shown here is derived from an EMBL/GenBank/DDBJ whole genome shotgun (WGS) entry which is preliminary data.</text>
</comment>
<accession>A0A3P2A806</accession>
<evidence type="ECO:0000256" key="6">
    <source>
        <dbReference type="SAM" id="Phobius"/>
    </source>
</evidence>
<evidence type="ECO:0000256" key="1">
    <source>
        <dbReference type="ARBA" id="ARBA00022617"/>
    </source>
</evidence>
<keyword evidence="1 4" id="KW-0349">Heme</keyword>
<evidence type="ECO:0000256" key="4">
    <source>
        <dbReference type="PROSITE-ProRule" id="PRU00433"/>
    </source>
</evidence>
<feature type="region of interest" description="Disordered" evidence="5">
    <location>
        <begin position="156"/>
        <end position="184"/>
    </location>
</feature>
<dbReference type="InterPro" id="IPR036909">
    <property type="entry name" value="Cyt_c-like_dom_sf"/>
</dbReference>
<keyword evidence="9" id="KW-1185">Reference proteome</keyword>
<name>A0A3P2A806_9NEIS</name>
<proteinExistence type="predicted"/>
<evidence type="ECO:0000313" key="9">
    <source>
        <dbReference type="Proteomes" id="UP000269923"/>
    </source>
</evidence>
<dbReference type="EMBL" id="RQYC01000001">
    <property type="protein sequence ID" value="RRD91504.1"/>
    <property type="molecule type" value="Genomic_DNA"/>
</dbReference>
<dbReference type="RefSeq" id="WP_124793708.1">
    <property type="nucleotide sequence ID" value="NZ_RQYC01000001.1"/>
</dbReference>
<reference evidence="8 9" key="1">
    <citation type="submission" date="2018-11" db="EMBL/GenBank/DDBJ databases">
        <title>Genomes From Bacteria Associated with the Canine Oral Cavity: a Test Case for Automated Genome-Based Taxonomic Assignment.</title>
        <authorList>
            <person name="Coil D.A."/>
            <person name="Jospin G."/>
            <person name="Darling A.E."/>
            <person name="Wallis C."/>
            <person name="Davis I.J."/>
            <person name="Harris S."/>
            <person name="Eisen J.A."/>
            <person name="Holcombe L.J."/>
            <person name="O'Flynn C."/>
        </authorList>
    </citation>
    <scope>NUCLEOTIDE SEQUENCE [LARGE SCALE GENOMIC DNA]</scope>
    <source>
        <strain evidence="8 9">COT-280</strain>
    </source>
</reference>
<dbReference type="PROSITE" id="PS51007">
    <property type="entry name" value="CYTC"/>
    <property type="match status" value="2"/>
</dbReference>
<evidence type="ECO:0000256" key="2">
    <source>
        <dbReference type="ARBA" id="ARBA00022723"/>
    </source>
</evidence>
<dbReference type="GO" id="GO:0009055">
    <property type="term" value="F:electron transfer activity"/>
    <property type="evidence" value="ECO:0007669"/>
    <property type="project" value="InterPro"/>
</dbReference>
<keyword evidence="6" id="KW-0472">Membrane</keyword>
<feature type="domain" description="Cytochrome c" evidence="7">
    <location>
        <begin position="69"/>
        <end position="154"/>
    </location>
</feature>
<feature type="transmembrane region" description="Helical" evidence="6">
    <location>
        <begin position="12"/>
        <end position="31"/>
    </location>
</feature>
<evidence type="ECO:0000259" key="7">
    <source>
        <dbReference type="PROSITE" id="PS51007"/>
    </source>
</evidence>
<keyword evidence="2 4" id="KW-0479">Metal-binding</keyword>
<dbReference type="Pfam" id="PF13442">
    <property type="entry name" value="Cytochrome_CBB3"/>
    <property type="match status" value="1"/>
</dbReference>
<keyword evidence="6" id="KW-1133">Transmembrane helix</keyword>
<feature type="compositionally biased region" description="Low complexity" evidence="5">
    <location>
        <begin position="165"/>
        <end position="181"/>
    </location>
</feature>
<keyword evidence="3 4" id="KW-0408">Iron</keyword>
<dbReference type="AlphaFoldDB" id="A0A3P2A806"/>
<dbReference type="GO" id="GO:0046872">
    <property type="term" value="F:metal ion binding"/>
    <property type="evidence" value="ECO:0007669"/>
    <property type="project" value="UniProtKB-KW"/>
</dbReference>